<evidence type="ECO:0000256" key="8">
    <source>
        <dbReference type="ARBA" id="ARBA00023132"/>
    </source>
</evidence>
<feature type="signal peptide" evidence="14">
    <location>
        <begin position="1"/>
        <end position="20"/>
    </location>
</feature>
<keyword evidence="4 12" id="KW-0813">Transport</keyword>
<evidence type="ECO:0000256" key="14">
    <source>
        <dbReference type="SAM" id="SignalP"/>
    </source>
</evidence>
<dbReference type="PROSITE" id="PS50835">
    <property type="entry name" value="IG_LIKE"/>
    <property type="match status" value="1"/>
</dbReference>
<dbReference type="AlphaFoldDB" id="A0A154PRN6"/>
<keyword evidence="14" id="KW-0732">Signal</keyword>
<name>A0A154PRN6_DUFNO</name>
<dbReference type="InterPro" id="IPR007110">
    <property type="entry name" value="Ig-like_dom"/>
</dbReference>
<dbReference type="OrthoDB" id="10015491at2759"/>
<dbReference type="Gene3D" id="3.30.70.330">
    <property type="match status" value="1"/>
</dbReference>
<evidence type="ECO:0000256" key="6">
    <source>
        <dbReference type="ARBA" id="ARBA00022927"/>
    </source>
</evidence>
<evidence type="ECO:0000256" key="11">
    <source>
        <dbReference type="ARBA" id="ARBA00030250"/>
    </source>
</evidence>
<dbReference type="GO" id="GO:0051028">
    <property type="term" value="P:mRNA transport"/>
    <property type="evidence" value="ECO:0007669"/>
    <property type="project" value="UniProtKB-UniRule"/>
</dbReference>
<evidence type="ECO:0000259" key="15">
    <source>
        <dbReference type="PROSITE" id="PS50835"/>
    </source>
</evidence>
<dbReference type="InterPro" id="IPR036179">
    <property type="entry name" value="Ig-like_dom_sf"/>
</dbReference>
<dbReference type="PANTHER" id="PTHR21261">
    <property type="entry name" value="BEAT PROTEIN"/>
    <property type="match status" value="1"/>
</dbReference>
<dbReference type="InterPro" id="IPR035979">
    <property type="entry name" value="RBD_domain_sf"/>
</dbReference>
<organism evidence="17 18">
    <name type="scientific">Dufourea novaeangliae</name>
    <name type="common">Sweat bee</name>
    <dbReference type="NCBI Taxonomy" id="178035"/>
    <lineage>
        <taxon>Eukaryota</taxon>
        <taxon>Metazoa</taxon>
        <taxon>Ecdysozoa</taxon>
        <taxon>Arthropoda</taxon>
        <taxon>Hexapoda</taxon>
        <taxon>Insecta</taxon>
        <taxon>Pterygota</taxon>
        <taxon>Neoptera</taxon>
        <taxon>Endopterygota</taxon>
        <taxon>Hymenoptera</taxon>
        <taxon>Apocrita</taxon>
        <taxon>Aculeata</taxon>
        <taxon>Apoidea</taxon>
        <taxon>Anthophila</taxon>
        <taxon>Halictidae</taxon>
        <taxon>Rophitinae</taxon>
        <taxon>Dufourea</taxon>
    </lineage>
</organism>
<evidence type="ECO:0000256" key="12">
    <source>
        <dbReference type="PROSITE-ProRule" id="PRU00804"/>
    </source>
</evidence>
<gene>
    <name evidence="17" type="ORF">WN55_07228</name>
</gene>
<feature type="region of interest" description="Disordered" evidence="13">
    <location>
        <begin position="439"/>
        <end position="458"/>
    </location>
</feature>
<dbReference type="InterPro" id="IPR007846">
    <property type="entry name" value="RRM_NUP35_dom"/>
</dbReference>
<sequence>MTQLRMIQRTLLSRLVALYAFMLHSEQRFWYLDQESSQQPPILYPVDYPRDGLVPIPAFSIDCNIRNASIEWKPRFLAPNSIEDPLSRGSKSIKLEAVNKHLTGINLDKAEGSWWPVARRYCDVDTGGDTRTIVHAVCSHCSDVCSIQIYARSPGILALRMTALQIPQHVVLNETVRMQCNFNLDKELLYSVKWYKDGHEFYRYVPRDMPTVQTFRVPGVNVNIHNSTERAVVLSSVNLTSSGRYRCEVSAEAPAFQTVSDHADMTVVVLPDEGPRITGGRSRYQVGEVVRMNCTSAPSKPAALLTWFINGDPADTQYLKGPHITAVDEKGLETAVLGLEFRVANKHFKRGDMKLKCLATIATVYLQSNEESVEGDERVLKAPVMESRETRAQSHTRNDLINAFHLQHLNTNKLFFFFLKHIVNGIYLPSKVNLTNPQDTPKQLHIGHTGLSSPLSHYGTPDYRTSRQKAVFGGANTPNTSQMVTESHTGGPPTRGLFDTLETSQAASPYLSAANQSVPANQSRLLMNTMNNSIFNESALTPNTNESQGLLQWVTVFGFPPSDINTVLAHISSRVRIVDKHPAPHQQSNWIHLKCASEQEAHRALACNGNVVSGSVMIGVIPCTDEGVTLGADKENRAKMNGNVRCFSNLGRVNQSPEYSSTPRTPIKIQNARPLAAGYYQHLSPQSVKSPENLPQKSTGLVSKAMEYMFGW</sequence>
<dbReference type="InterPro" id="IPR003599">
    <property type="entry name" value="Ig_sub"/>
</dbReference>
<evidence type="ECO:0000256" key="2">
    <source>
        <dbReference type="ARBA" id="ARBA00009454"/>
    </source>
</evidence>
<evidence type="ECO:0000256" key="9">
    <source>
        <dbReference type="ARBA" id="ARBA00023242"/>
    </source>
</evidence>
<evidence type="ECO:0000313" key="18">
    <source>
        <dbReference type="Proteomes" id="UP000076502"/>
    </source>
</evidence>
<dbReference type="GO" id="GO:0005643">
    <property type="term" value="C:nuclear pore"/>
    <property type="evidence" value="ECO:0007669"/>
    <property type="project" value="UniProtKB-SubCell"/>
</dbReference>
<feature type="domain" description="Ig-like" evidence="15">
    <location>
        <begin position="154"/>
        <end position="260"/>
    </location>
</feature>
<accession>A0A154PRN6</accession>
<protein>
    <recommendedName>
        <fullName evidence="3">Nucleoporin NUP35</fullName>
    </recommendedName>
    <alternativeName>
        <fullName evidence="11">35 kDa nucleoporin</fullName>
    </alternativeName>
    <alternativeName>
        <fullName evidence="10">Nucleoporin NUP53</fullName>
    </alternativeName>
</protein>
<evidence type="ECO:0000256" key="3">
    <source>
        <dbReference type="ARBA" id="ARBA00016439"/>
    </source>
</evidence>
<dbReference type="FunFam" id="2.60.40.10:FF:000437">
    <property type="entry name" value="Beat-IIIc, isoform A"/>
    <property type="match status" value="1"/>
</dbReference>
<evidence type="ECO:0000313" key="17">
    <source>
        <dbReference type="EMBL" id="KZC14585.1"/>
    </source>
</evidence>
<evidence type="ECO:0000256" key="10">
    <source>
        <dbReference type="ARBA" id="ARBA00029997"/>
    </source>
</evidence>
<dbReference type="PANTHER" id="PTHR21261:SF15">
    <property type="entry name" value="BEATEN PATH IIIA, ISOFORM D-RELATED"/>
    <property type="match status" value="1"/>
</dbReference>
<dbReference type="InterPro" id="IPR013783">
    <property type="entry name" value="Ig-like_fold"/>
</dbReference>
<dbReference type="GO" id="GO:0015031">
    <property type="term" value="P:protein transport"/>
    <property type="evidence" value="ECO:0007669"/>
    <property type="project" value="UniProtKB-KW"/>
</dbReference>
<evidence type="ECO:0000256" key="1">
    <source>
        <dbReference type="ARBA" id="ARBA00004567"/>
    </source>
</evidence>
<dbReference type="SUPFAM" id="SSF48726">
    <property type="entry name" value="Immunoglobulin"/>
    <property type="match status" value="1"/>
</dbReference>
<dbReference type="Pfam" id="PF13895">
    <property type="entry name" value="Ig_2"/>
    <property type="match status" value="1"/>
</dbReference>
<dbReference type="GO" id="GO:0003676">
    <property type="term" value="F:nucleic acid binding"/>
    <property type="evidence" value="ECO:0007669"/>
    <property type="project" value="InterPro"/>
</dbReference>
<reference evidence="17 18" key="1">
    <citation type="submission" date="2015-07" db="EMBL/GenBank/DDBJ databases">
        <title>The genome of Dufourea novaeangliae.</title>
        <authorList>
            <person name="Pan H."/>
            <person name="Kapheim K."/>
        </authorList>
    </citation>
    <scope>NUCLEOTIDE SEQUENCE [LARGE SCALE GENOMIC DNA]</scope>
    <source>
        <strain evidence="17">0120121106</strain>
        <tissue evidence="17">Whole body</tissue>
    </source>
</reference>
<evidence type="ECO:0000256" key="4">
    <source>
        <dbReference type="ARBA" id="ARBA00022448"/>
    </source>
</evidence>
<evidence type="ECO:0000256" key="5">
    <source>
        <dbReference type="ARBA" id="ARBA00022816"/>
    </source>
</evidence>
<keyword evidence="6" id="KW-0653">Protein transport</keyword>
<dbReference type="SUPFAM" id="SSF54928">
    <property type="entry name" value="RNA-binding domain, RBD"/>
    <property type="match status" value="1"/>
</dbReference>
<keyword evidence="18" id="KW-1185">Reference proteome</keyword>
<dbReference type="Proteomes" id="UP000076502">
    <property type="component" value="Unassembled WGS sequence"/>
</dbReference>
<keyword evidence="9 12" id="KW-0539">Nucleus</keyword>
<dbReference type="FunFam" id="3.30.70.330:FF:000095">
    <property type="entry name" value="Putative Nucleoporin NUP53"/>
    <property type="match status" value="1"/>
</dbReference>
<feature type="chain" id="PRO_5007599750" description="Nucleoporin NUP35" evidence="14">
    <location>
        <begin position="21"/>
        <end position="712"/>
    </location>
</feature>
<feature type="domain" description="RRM Nup35-type" evidence="16">
    <location>
        <begin position="548"/>
        <end position="630"/>
    </location>
</feature>
<dbReference type="STRING" id="178035.A0A154PRN6"/>
<dbReference type="Gene3D" id="2.60.40.10">
    <property type="entry name" value="Immunoglobulins"/>
    <property type="match status" value="2"/>
</dbReference>
<comment type="subcellular location">
    <subcellularLocation>
        <location evidence="1">Nucleus</location>
        <location evidence="1">Nuclear pore complex</location>
    </subcellularLocation>
</comment>
<evidence type="ECO:0000256" key="13">
    <source>
        <dbReference type="SAM" id="MobiDB-lite"/>
    </source>
</evidence>
<dbReference type="PROSITE" id="PS51472">
    <property type="entry name" value="RRM_NUP35"/>
    <property type="match status" value="1"/>
</dbReference>
<keyword evidence="5 12" id="KW-0509">mRNA transport</keyword>
<dbReference type="CDD" id="cd12441">
    <property type="entry name" value="RRM_Nup53_like"/>
    <property type="match status" value="1"/>
</dbReference>
<keyword evidence="8 12" id="KW-0906">Nuclear pore complex</keyword>
<evidence type="ECO:0000259" key="16">
    <source>
        <dbReference type="PROSITE" id="PS51472"/>
    </source>
</evidence>
<dbReference type="InterPro" id="IPR012677">
    <property type="entry name" value="Nucleotide-bd_a/b_plait_sf"/>
</dbReference>
<dbReference type="Pfam" id="PF05172">
    <property type="entry name" value="RRM_Nup35"/>
    <property type="match status" value="1"/>
</dbReference>
<proteinExistence type="inferred from homology"/>
<dbReference type="EMBL" id="KQ435090">
    <property type="protein sequence ID" value="KZC14585.1"/>
    <property type="molecule type" value="Genomic_DNA"/>
</dbReference>
<evidence type="ECO:0000256" key="7">
    <source>
        <dbReference type="ARBA" id="ARBA00023010"/>
    </source>
</evidence>
<dbReference type="SMART" id="SM00409">
    <property type="entry name" value="IG"/>
    <property type="match status" value="1"/>
</dbReference>
<keyword evidence="7" id="KW-0811">Translocation</keyword>
<comment type="similarity">
    <text evidence="2">Belongs to the Nup35 family.</text>
</comment>